<comment type="caution">
    <text evidence="4">The sequence shown here is derived from an EMBL/GenBank/DDBJ whole genome shotgun (WGS) entry which is preliminary data.</text>
</comment>
<feature type="domain" description="Methyltransferase" evidence="3">
    <location>
        <begin position="115"/>
        <end position="208"/>
    </location>
</feature>
<dbReference type="InterPro" id="IPR041698">
    <property type="entry name" value="Methyltransf_25"/>
</dbReference>
<dbReference type="Pfam" id="PF13649">
    <property type="entry name" value="Methyltransf_25"/>
    <property type="match status" value="1"/>
</dbReference>
<dbReference type="InterPro" id="IPR029063">
    <property type="entry name" value="SAM-dependent_MTases_sf"/>
</dbReference>
<dbReference type="Proteomes" id="UP001499947">
    <property type="component" value="Unassembled WGS sequence"/>
</dbReference>
<dbReference type="EMBL" id="BAAALR010000028">
    <property type="protein sequence ID" value="GAA1680854.1"/>
    <property type="molecule type" value="Genomic_DNA"/>
</dbReference>
<evidence type="ECO:0000259" key="3">
    <source>
        <dbReference type="Pfam" id="PF13649"/>
    </source>
</evidence>
<proteinExistence type="predicted"/>
<evidence type="ECO:0000256" key="2">
    <source>
        <dbReference type="SAM" id="MobiDB-lite"/>
    </source>
</evidence>
<evidence type="ECO:0000256" key="1">
    <source>
        <dbReference type="ARBA" id="ARBA00022679"/>
    </source>
</evidence>
<accession>A0ABN2H2E4</accession>
<dbReference type="Gene3D" id="3.40.50.150">
    <property type="entry name" value="Vaccinia Virus protein VP39"/>
    <property type="match status" value="1"/>
</dbReference>
<feature type="region of interest" description="Disordered" evidence="2">
    <location>
        <begin position="1"/>
        <end position="56"/>
    </location>
</feature>
<keyword evidence="5" id="KW-1185">Reference proteome</keyword>
<name>A0ABN2H2E4_9ACTN</name>
<dbReference type="CDD" id="cd02440">
    <property type="entry name" value="AdoMet_MTases"/>
    <property type="match status" value="1"/>
</dbReference>
<evidence type="ECO:0000313" key="4">
    <source>
        <dbReference type="EMBL" id="GAA1680854.1"/>
    </source>
</evidence>
<dbReference type="SUPFAM" id="SSF53335">
    <property type="entry name" value="S-adenosyl-L-methionine-dependent methyltransferases"/>
    <property type="match status" value="1"/>
</dbReference>
<gene>
    <name evidence="4" type="ORF">GCM10009680_20290</name>
</gene>
<evidence type="ECO:0000313" key="5">
    <source>
        <dbReference type="Proteomes" id="UP001499947"/>
    </source>
</evidence>
<organism evidence="4 5">
    <name type="scientific">Streptomyces yatensis</name>
    <dbReference type="NCBI Taxonomy" id="155177"/>
    <lineage>
        <taxon>Bacteria</taxon>
        <taxon>Bacillati</taxon>
        <taxon>Actinomycetota</taxon>
        <taxon>Actinomycetes</taxon>
        <taxon>Kitasatosporales</taxon>
        <taxon>Streptomycetaceae</taxon>
        <taxon>Streptomyces</taxon>
        <taxon>Streptomyces violaceusniger group</taxon>
    </lineage>
</organism>
<feature type="compositionally biased region" description="Low complexity" evidence="2">
    <location>
        <begin position="1"/>
        <end position="12"/>
    </location>
</feature>
<protein>
    <recommendedName>
        <fullName evidence="3">Methyltransferase domain-containing protein</fullName>
    </recommendedName>
</protein>
<feature type="compositionally biased region" description="Gly residues" evidence="2">
    <location>
        <begin position="13"/>
        <end position="29"/>
    </location>
</feature>
<dbReference type="PANTHER" id="PTHR43861">
    <property type="entry name" value="TRANS-ACONITATE 2-METHYLTRANSFERASE-RELATED"/>
    <property type="match status" value="1"/>
</dbReference>
<sequence length="345" mass="36955">MVSSRRSSESGVGADGSDGSGMGSDGSGVGSDIESSRRRQKPLSIVRQPAHDDVGRAVDGSRTLRVRRTGSSVTAMVDTQFSDRRLASLYDLFCPWDQRGDFTFYLPLVMSARSVLDVGCGTGALLRRAREDGHEGRLCGLDPGVGMLEVARECPDVEWVLGDLASAPGWSRAFDLVVMTGHAFQGLLGDDELRDALAAIATALTDDGRFVFETRNPLVREWEDWDVRYSGEVVDPTGAVVRCVCEVETPVRGDLVSATHTYTGAGWERPLLSRSTLRFLGPDALAGFLGEAGLVVAEQFGDWDGGPLTDTGPEIITVARHPRGERDGRAALAVSVMDARPSPSA</sequence>
<reference evidence="4 5" key="1">
    <citation type="journal article" date="2019" name="Int. J. Syst. Evol. Microbiol.">
        <title>The Global Catalogue of Microorganisms (GCM) 10K type strain sequencing project: providing services to taxonomists for standard genome sequencing and annotation.</title>
        <authorList>
            <consortium name="The Broad Institute Genomics Platform"/>
            <consortium name="The Broad Institute Genome Sequencing Center for Infectious Disease"/>
            <person name="Wu L."/>
            <person name="Ma J."/>
        </authorList>
    </citation>
    <scope>NUCLEOTIDE SEQUENCE [LARGE SCALE GENOMIC DNA]</scope>
    <source>
        <strain evidence="4 5">JCM 13244</strain>
    </source>
</reference>
<keyword evidence="1" id="KW-0808">Transferase</keyword>